<gene>
    <name evidence="1" type="ORF">LCGC14_3166080</name>
</gene>
<comment type="caution">
    <text evidence="1">The sequence shown here is derived from an EMBL/GenBank/DDBJ whole genome shotgun (WGS) entry which is preliminary data.</text>
</comment>
<protein>
    <submittedName>
        <fullName evidence="1">Uncharacterized protein</fullName>
    </submittedName>
</protein>
<dbReference type="AlphaFoldDB" id="A0A0F8WAK0"/>
<reference evidence="1" key="1">
    <citation type="journal article" date="2015" name="Nature">
        <title>Complex archaea that bridge the gap between prokaryotes and eukaryotes.</title>
        <authorList>
            <person name="Spang A."/>
            <person name="Saw J.H."/>
            <person name="Jorgensen S.L."/>
            <person name="Zaremba-Niedzwiedzka K."/>
            <person name="Martijn J."/>
            <person name="Lind A.E."/>
            <person name="van Eijk R."/>
            <person name="Schleper C."/>
            <person name="Guy L."/>
            <person name="Ettema T.J."/>
        </authorList>
    </citation>
    <scope>NUCLEOTIDE SEQUENCE</scope>
</reference>
<sequence length="24" mass="2680">MVWMPHPETGIKLCHSGDVESTKP</sequence>
<accession>A0A0F8WAK0</accession>
<feature type="non-terminal residue" evidence="1">
    <location>
        <position position="24"/>
    </location>
</feature>
<organism evidence="1">
    <name type="scientific">marine sediment metagenome</name>
    <dbReference type="NCBI Taxonomy" id="412755"/>
    <lineage>
        <taxon>unclassified sequences</taxon>
        <taxon>metagenomes</taxon>
        <taxon>ecological metagenomes</taxon>
    </lineage>
</organism>
<dbReference type="EMBL" id="LAZR01070119">
    <property type="protein sequence ID" value="KKK45085.1"/>
    <property type="molecule type" value="Genomic_DNA"/>
</dbReference>
<evidence type="ECO:0000313" key="1">
    <source>
        <dbReference type="EMBL" id="KKK45085.1"/>
    </source>
</evidence>
<name>A0A0F8WAK0_9ZZZZ</name>
<proteinExistence type="predicted"/>